<dbReference type="InterPro" id="IPR027434">
    <property type="entry name" value="Homing_endonucl"/>
</dbReference>
<name>A0A2M6XBR2_9BACT</name>
<dbReference type="Gene3D" id="3.10.28.10">
    <property type="entry name" value="Homing endonucleases"/>
    <property type="match status" value="1"/>
</dbReference>
<reference evidence="3" key="1">
    <citation type="submission" date="2017-09" db="EMBL/GenBank/DDBJ databases">
        <title>Depth-based differentiation of microbial function through sediment-hosted aquifers and enrichment of novel symbionts in the deep terrestrial subsurface.</title>
        <authorList>
            <person name="Probst A.J."/>
            <person name="Ladd B."/>
            <person name="Jarett J.K."/>
            <person name="Geller-Mcgrath D.E."/>
            <person name="Sieber C.M.K."/>
            <person name="Emerson J.B."/>
            <person name="Anantharaman K."/>
            <person name="Thomas B.C."/>
            <person name="Malmstrom R."/>
            <person name="Stieglmeier M."/>
            <person name="Klingl A."/>
            <person name="Woyke T."/>
            <person name="Ryan C.M."/>
            <person name="Banfield J.F."/>
        </authorList>
    </citation>
    <scope>NUCLEOTIDE SEQUENCE [LARGE SCALE GENOMIC DNA]</scope>
</reference>
<comment type="caution">
    <text evidence="2">The sequence shown here is derived from an EMBL/GenBank/DDBJ whole genome shotgun (WGS) entry which is preliminary data.</text>
</comment>
<accession>A0A2M6XBR2</accession>
<evidence type="ECO:0000313" key="2">
    <source>
        <dbReference type="EMBL" id="PIU02461.1"/>
    </source>
</evidence>
<evidence type="ECO:0000259" key="1">
    <source>
        <dbReference type="Pfam" id="PF00961"/>
    </source>
</evidence>
<dbReference type="GO" id="GO:0004519">
    <property type="term" value="F:endonuclease activity"/>
    <property type="evidence" value="ECO:0007669"/>
    <property type="project" value="InterPro"/>
</dbReference>
<dbReference type="InterPro" id="IPR004860">
    <property type="entry name" value="LAGLIDADG_dom"/>
</dbReference>
<feature type="domain" description="Homing endonuclease LAGLIDADG" evidence="1">
    <location>
        <begin position="7"/>
        <end position="114"/>
    </location>
</feature>
<dbReference type="Pfam" id="PF00961">
    <property type="entry name" value="LAGLIDADG_1"/>
    <property type="match status" value="1"/>
</dbReference>
<gene>
    <name evidence="2" type="ORF">COT66_00080</name>
</gene>
<protein>
    <recommendedName>
        <fullName evidence="1">Homing endonuclease LAGLIDADG domain-containing protein</fullName>
    </recommendedName>
</protein>
<dbReference type="PANTHER" id="PTHR36181:SF3">
    <property type="entry name" value="INTRON-ENCODED DNA ENDONUCLEASE AI5 BETA"/>
    <property type="match status" value="1"/>
</dbReference>
<organism evidence="2 3">
    <name type="scientific">Candidatus Shapirobacteria bacterium CG09_land_8_20_14_0_10_49_15</name>
    <dbReference type="NCBI Taxonomy" id="1974482"/>
    <lineage>
        <taxon>Bacteria</taxon>
        <taxon>Candidatus Shapironibacteriota</taxon>
    </lineage>
</organism>
<dbReference type="PANTHER" id="PTHR36181">
    <property type="entry name" value="INTRON-ENCODED ENDONUCLEASE AI3-RELATED"/>
    <property type="match status" value="1"/>
</dbReference>
<dbReference type="EMBL" id="PEZK01000002">
    <property type="protein sequence ID" value="PIU02461.1"/>
    <property type="molecule type" value="Genomic_DNA"/>
</dbReference>
<dbReference type="Proteomes" id="UP000231214">
    <property type="component" value="Unassembled WGS sequence"/>
</dbReference>
<sequence length="157" mass="18360">MLSADYIAGLVDGEGCFYVNIRPPDKRWPQAKPSVETHFYLKMKKEEWVLLQMVKKFFGCGAVYYQKEKRSNHTACYRYEINSQRDIQGVLIPFFDRHPLKSSKRKDYSIFRKIALIIESKKHKTPSGLKQILQLKSQMNFGARRVREIRSLGGNAK</sequence>
<dbReference type="AlphaFoldDB" id="A0A2M6XBR2"/>
<proteinExistence type="predicted"/>
<evidence type="ECO:0000313" key="3">
    <source>
        <dbReference type="Proteomes" id="UP000231214"/>
    </source>
</evidence>
<dbReference type="InterPro" id="IPR051289">
    <property type="entry name" value="LAGLIDADG_Endonuclease"/>
</dbReference>
<dbReference type="SUPFAM" id="SSF55608">
    <property type="entry name" value="Homing endonucleases"/>
    <property type="match status" value="1"/>
</dbReference>